<dbReference type="InterPro" id="IPR011053">
    <property type="entry name" value="Single_hybrid_motif"/>
</dbReference>
<comment type="function">
    <text evidence="1 4">This protein is a component of the acetyl coenzyme A carboxylase complex; first, biotin carboxylase catalyzes the carboxylation of the carrier protein and then the transcarboxylase transfers the carboxyl group to form malonyl-CoA.</text>
</comment>
<protein>
    <recommendedName>
        <fullName evidence="2 4">Biotin carboxyl carrier protein of acetyl-CoA carboxylase</fullName>
    </recommendedName>
</protein>
<dbReference type="InterPro" id="IPR050709">
    <property type="entry name" value="Biotin_Carboxyl_Carrier/Decarb"/>
</dbReference>
<keyword evidence="8" id="KW-1185">Reference proteome</keyword>
<dbReference type="PANTHER" id="PTHR45266:SF3">
    <property type="entry name" value="OXALOACETATE DECARBOXYLASE ALPHA CHAIN"/>
    <property type="match status" value="1"/>
</dbReference>
<dbReference type="GO" id="GO:0009317">
    <property type="term" value="C:acetyl-CoA carboxylase complex"/>
    <property type="evidence" value="ECO:0007669"/>
    <property type="project" value="InterPro"/>
</dbReference>
<dbReference type="UniPathway" id="UPA00094"/>
<keyword evidence="4" id="KW-0443">Lipid metabolism</keyword>
<dbReference type="Gene3D" id="2.40.50.100">
    <property type="match status" value="1"/>
</dbReference>
<evidence type="ECO:0000256" key="5">
    <source>
        <dbReference type="SAM" id="MobiDB-lite"/>
    </source>
</evidence>
<evidence type="ECO:0000256" key="4">
    <source>
        <dbReference type="RuleBase" id="RU364072"/>
    </source>
</evidence>
<keyword evidence="4" id="KW-0275">Fatty acid biosynthesis</keyword>
<evidence type="ECO:0000256" key="1">
    <source>
        <dbReference type="ARBA" id="ARBA00003761"/>
    </source>
</evidence>
<gene>
    <name evidence="7" type="primary">accB_1</name>
    <name evidence="7" type="ORF">Mame_01727</name>
</gene>
<dbReference type="eggNOG" id="COG0511">
    <property type="taxonomic scope" value="Bacteria"/>
</dbReference>
<keyword evidence="3 4" id="KW-0092">Biotin</keyword>
<name>A0A1U9Z068_9HYPH</name>
<dbReference type="SUPFAM" id="SSF51230">
    <property type="entry name" value="Single hybrid motif"/>
    <property type="match status" value="1"/>
</dbReference>
<dbReference type="CDD" id="cd06850">
    <property type="entry name" value="biotinyl_domain"/>
    <property type="match status" value="1"/>
</dbReference>
<feature type="region of interest" description="Disordered" evidence="5">
    <location>
        <begin position="36"/>
        <end position="55"/>
    </location>
</feature>
<dbReference type="KEGG" id="mmed:Mame_01727"/>
<evidence type="ECO:0000313" key="7">
    <source>
        <dbReference type="EMBL" id="AQZ51074.1"/>
    </source>
</evidence>
<dbReference type="InterPro" id="IPR000089">
    <property type="entry name" value="Biotin_lipoyl"/>
</dbReference>
<evidence type="ECO:0000313" key="8">
    <source>
        <dbReference type="Proteomes" id="UP000191135"/>
    </source>
</evidence>
<proteinExistence type="predicted"/>
<dbReference type="OrthoDB" id="9811735at2"/>
<evidence type="ECO:0000256" key="3">
    <source>
        <dbReference type="ARBA" id="ARBA00023267"/>
    </source>
</evidence>
<keyword evidence="4" id="KW-0276">Fatty acid metabolism</keyword>
<comment type="pathway">
    <text evidence="4">Lipid metabolism; fatty acid biosynthesis.</text>
</comment>
<dbReference type="GO" id="GO:0003989">
    <property type="term" value="F:acetyl-CoA carboxylase activity"/>
    <property type="evidence" value="ECO:0007669"/>
    <property type="project" value="InterPro"/>
</dbReference>
<dbReference type="STRING" id="1122214.Mame_01727"/>
<dbReference type="PANTHER" id="PTHR45266">
    <property type="entry name" value="OXALOACETATE DECARBOXYLASE ALPHA CHAIN"/>
    <property type="match status" value="1"/>
</dbReference>
<dbReference type="InterPro" id="IPR001249">
    <property type="entry name" value="AcCoA_biotinCC"/>
</dbReference>
<dbReference type="RefSeq" id="WP_018067506.1">
    <property type="nucleotide sequence ID" value="NZ_AQWH01000043.1"/>
</dbReference>
<dbReference type="PROSITE" id="PS50968">
    <property type="entry name" value="BIOTINYL_LIPOYL"/>
    <property type="match status" value="1"/>
</dbReference>
<organism evidence="7 8">
    <name type="scientific">Martelella mediterranea DSM 17316</name>
    <dbReference type="NCBI Taxonomy" id="1122214"/>
    <lineage>
        <taxon>Bacteria</taxon>
        <taxon>Pseudomonadati</taxon>
        <taxon>Pseudomonadota</taxon>
        <taxon>Alphaproteobacteria</taxon>
        <taxon>Hyphomicrobiales</taxon>
        <taxon>Aurantimonadaceae</taxon>
        <taxon>Martelella</taxon>
    </lineage>
</organism>
<evidence type="ECO:0000256" key="2">
    <source>
        <dbReference type="ARBA" id="ARBA00017562"/>
    </source>
</evidence>
<reference evidence="7 8" key="1">
    <citation type="submission" date="2017-03" db="EMBL/GenBank/DDBJ databases">
        <title>Foreign affairs: Plasmid Transfer between Roseobacters and Rhizobia.</title>
        <authorList>
            <person name="Bartling P."/>
            <person name="Bunk B."/>
            <person name="Overmann J."/>
            <person name="Brinkmann H."/>
            <person name="Petersen J."/>
        </authorList>
    </citation>
    <scope>NUCLEOTIDE SEQUENCE [LARGE SCALE GENOMIC DNA]</scope>
    <source>
        <strain evidence="7 8">MACL11</strain>
    </source>
</reference>
<sequence length="140" mass="14719">MPITTENLIARMTWVRKNGLAAFSYEEDGNKVSMVSGAVSPSARKSPPPAPTPAIADETPAFRGISAPLGGVCYLADKPGARPFVTVGDRVSKGQTVCLIEAMKIMTAIAAEQDGVIAKILIEDGDQVDAAQMLMKLADD</sequence>
<dbReference type="Pfam" id="PF00364">
    <property type="entry name" value="Biotin_lipoyl"/>
    <property type="match status" value="1"/>
</dbReference>
<feature type="domain" description="Lipoyl-binding" evidence="6">
    <location>
        <begin position="62"/>
        <end position="138"/>
    </location>
</feature>
<evidence type="ECO:0000259" key="6">
    <source>
        <dbReference type="PROSITE" id="PS50968"/>
    </source>
</evidence>
<dbReference type="GO" id="GO:0006633">
    <property type="term" value="P:fatty acid biosynthetic process"/>
    <property type="evidence" value="ECO:0007669"/>
    <property type="project" value="UniProtKB-UniPathway"/>
</dbReference>
<dbReference type="EMBL" id="CP020330">
    <property type="protein sequence ID" value="AQZ51074.1"/>
    <property type="molecule type" value="Genomic_DNA"/>
</dbReference>
<dbReference type="Proteomes" id="UP000191135">
    <property type="component" value="Chromosome"/>
</dbReference>
<accession>A0A1U9Z068</accession>
<dbReference type="AlphaFoldDB" id="A0A1U9Z068"/>
<keyword evidence="4" id="KW-0444">Lipid biosynthesis</keyword>
<dbReference type="PRINTS" id="PR01071">
    <property type="entry name" value="ACOABIOTINCC"/>
</dbReference>